<dbReference type="EMBL" id="BMDQ01000001">
    <property type="protein sequence ID" value="GGI56172.1"/>
    <property type="molecule type" value="Genomic_DNA"/>
</dbReference>
<dbReference type="InterPro" id="IPR036220">
    <property type="entry name" value="UDP-Glc/GDP-Man_DH_C_sf"/>
</dbReference>
<dbReference type="InterPro" id="IPR014026">
    <property type="entry name" value="UDP-Glc/GDP-Man_DH_dimer"/>
</dbReference>
<dbReference type="PANTHER" id="PTHR43491:SF2">
    <property type="entry name" value="UDP-N-ACETYL-D-MANNOSAMINE DEHYDROGENASE"/>
    <property type="match status" value="1"/>
</dbReference>
<evidence type="ECO:0000256" key="1">
    <source>
        <dbReference type="ARBA" id="ARBA00006601"/>
    </source>
</evidence>
<dbReference type="NCBIfam" id="TIGR03026">
    <property type="entry name" value="NDP-sugDHase"/>
    <property type="match status" value="1"/>
</dbReference>
<dbReference type="SUPFAM" id="SSF48179">
    <property type="entry name" value="6-phosphogluconate dehydrogenase C-terminal domain-like"/>
    <property type="match status" value="1"/>
</dbReference>
<evidence type="ECO:0000313" key="6">
    <source>
        <dbReference type="EMBL" id="GGI56172.1"/>
    </source>
</evidence>
<accession>A0ABQ2BX79</accession>
<dbReference type="InterPro" id="IPR001732">
    <property type="entry name" value="UDP-Glc/GDP-Man_DH_N"/>
</dbReference>
<dbReference type="PIRSF" id="PIRSF500136">
    <property type="entry name" value="UDP_ManNAc_DH"/>
    <property type="match status" value="1"/>
</dbReference>
<dbReference type="InterPro" id="IPR017476">
    <property type="entry name" value="UDP-Glc/GDP-Man"/>
</dbReference>
<organism evidence="6 7">
    <name type="scientific">Winogradskyella haliclonae</name>
    <dbReference type="NCBI Taxonomy" id="2048558"/>
    <lineage>
        <taxon>Bacteria</taxon>
        <taxon>Pseudomonadati</taxon>
        <taxon>Bacteroidota</taxon>
        <taxon>Flavobacteriia</taxon>
        <taxon>Flavobacteriales</taxon>
        <taxon>Flavobacteriaceae</taxon>
        <taxon>Winogradskyella</taxon>
    </lineage>
</organism>
<dbReference type="Gene3D" id="3.40.50.720">
    <property type="entry name" value="NAD(P)-binding Rossmann-like Domain"/>
    <property type="match status" value="2"/>
</dbReference>
<gene>
    <name evidence="6" type="ORF">GCM10011444_04810</name>
</gene>
<comment type="similarity">
    <text evidence="1 4">Belongs to the UDP-glucose/GDP-mannose dehydrogenase family.</text>
</comment>
<dbReference type="PANTHER" id="PTHR43491">
    <property type="entry name" value="UDP-N-ACETYL-D-MANNOSAMINE DEHYDROGENASE"/>
    <property type="match status" value="1"/>
</dbReference>
<evidence type="ECO:0000259" key="5">
    <source>
        <dbReference type="SMART" id="SM00984"/>
    </source>
</evidence>
<evidence type="ECO:0000256" key="3">
    <source>
        <dbReference type="ARBA" id="ARBA00023027"/>
    </source>
</evidence>
<protein>
    <submittedName>
        <fullName evidence="6">UDP-N-acetyl-D-galactosamine dehydrogenase</fullName>
    </submittedName>
</protein>
<sequence>MRTAEALKTQFPLQDVQELKVAYKKTPLFEQLLNKEVSIAVVGLGYVGLPLAVHMASKFRVQGFDVNTEKVLQLLQHKDPCEELDSSAFENKDISFSFEENTLAKAKFYIVAVPTPIDSHKKPNLNPLKSATATVAKHLKKGDCVVFESTVYPGCTEEVCVPILERISRLKFNKDFTVGYSPERINPGDKAHTFTQITKVVSGSTKDALELIANVYNTVVTAGVHKASSLKVAEASKVVENIQRDVNIGLMNELAQIFNRLDVPIKDVLESAGTKWNFQNYFPGLVGGHCIGVDPYYLIDRARQFNFKPALLEQVRSTNESMITHIVNQITKHCRFSFGSNGKHILVKGITFKEDVNDIRNSKVADIVKALIKKGYKVTVEDPYANAQEVQHEYGFKLTPISKINTKFNAVIMAVNHSVYQNLENLNEHLKINGFVYDIRGTFKHLVKNHKYITL</sequence>
<dbReference type="RefSeq" id="WP_188373102.1">
    <property type="nucleotide sequence ID" value="NZ_BMDQ01000001.1"/>
</dbReference>
<name>A0ABQ2BX79_9FLAO</name>
<dbReference type="Pfam" id="PF03721">
    <property type="entry name" value="UDPG_MGDP_dh_N"/>
    <property type="match status" value="1"/>
</dbReference>
<reference evidence="7" key="1">
    <citation type="journal article" date="2019" name="Int. J. Syst. Evol. Microbiol.">
        <title>The Global Catalogue of Microorganisms (GCM) 10K type strain sequencing project: providing services to taxonomists for standard genome sequencing and annotation.</title>
        <authorList>
            <consortium name="The Broad Institute Genomics Platform"/>
            <consortium name="The Broad Institute Genome Sequencing Center for Infectious Disease"/>
            <person name="Wu L."/>
            <person name="Ma J."/>
        </authorList>
    </citation>
    <scope>NUCLEOTIDE SEQUENCE [LARGE SCALE GENOMIC DNA]</scope>
    <source>
        <strain evidence="7">CCM 8681</strain>
    </source>
</reference>
<comment type="caution">
    <text evidence="6">The sequence shown here is derived from an EMBL/GenBank/DDBJ whole genome shotgun (WGS) entry which is preliminary data.</text>
</comment>
<dbReference type="SMART" id="SM00984">
    <property type="entry name" value="UDPG_MGDP_dh_C"/>
    <property type="match status" value="1"/>
</dbReference>
<keyword evidence="2" id="KW-0560">Oxidoreductase</keyword>
<dbReference type="Pfam" id="PF00984">
    <property type="entry name" value="UDPG_MGDP_dh"/>
    <property type="match status" value="1"/>
</dbReference>
<dbReference type="InterPro" id="IPR008927">
    <property type="entry name" value="6-PGluconate_DH-like_C_sf"/>
</dbReference>
<dbReference type="Proteomes" id="UP000624701">
    <property type="component" value="Unassembled WGS sequence"/>
</dbReference>
<dbReference type="SUPFAM" id="SSF52413">
    <property type="entry name" value="UDP-glucose/GDP-mannose dehydrogenase C-terminal domain"/>
    <property type="match status" value="1"/>
</dbReference>
<evidence type="ECO:0000256" key="4">
    <source>
        <dbReference type="PIRNR" id="PIRNR000124"/>
    </source>
</evidence>
<dbReference type="InterPro" id="IPR036291">
    <property type="entry name" value="NAD(P)-bd_dom_sf"/>
</dbReference>
<keyword evidence="7" id="KW-1185">Reference proteome</keyword>
<dbReference type="InterPro" id="IPR028359">
    <property type="entry name" value="UDP_ManNAc/GlcNAc_DH"/>
</dbReference>
<dbReference type="Pfam" id="PF03720">
    <property type="entry name" value="UDPG_MGDP_dh_C"/>
    <property type="match status" value="1"/>
</dbReference>
<proteinExistence type="inferred from homology"/>
<dbReference type="InterPro" id="IPR014027">
    <property type="entry name" value="UDP-Glc/GDP-Man_DH_C"/>
</dbReference>
<evidence type="ECO:0000313" key="7">
    <source>
        <dbReference type="Proteomes" id="UP000624701"/>
    </source>
</evidence>
<evidence type="ECO:0000256" key="2">
    <source>
        <dbReference type="ARBA" id="ARBA00023002"/>
    </source>
</evidence>
<feature type="domain" description="UDP-glucose/GDP-mannose dehydrogenase C-terminal" evidence="5">
    <location>
        <begin position="346"/>
        <end position="445"/>
    </location>
</feature>
<keyword evidence="3" id="KW-0520">NAD</keyword>
<dbReference type="PIRSF" id="PIRSF000124">
    <property type="entry name" value="UDPglc_GDPman_dh"/>
    <property type="match status" value="1"/>
</dbReference>
<dbReference type="SUPFAM" id="SSF51735">
    <property type="entry name" value="NAD(P)-binding Rossmann-fold domains"/>
    <property type="match status" value="1"/>
</dbReference>